<keyword evidence="3" id="KW-0788">Thiol protease</keyword>
<dbReference type="GO" id="GO:0004197">
    <property type="term" value="F:cysteine-type endopeptidase activity"/>
    <property type="evidence" value="ECO:0007669"/>
    <property type="project" value="InterPro"/>
</dbReference>
<evidence type="ECO:0000256" key="1">
    <source>
        <dbReference type="ARBA" id="ARBA00022670"/>
    </source>
</evidence>
<dbReference type="EMBL" id="JXXR01000016">
    <property type="protein sequence ID" value="KJY71140.1"/>
    <property type="molecule type" value="Genomic_DNA"/>
</dbReference>
<comment type="caution">
    <text evidence="4">The sequence shown here is derived from an EMBL/GenBank/DDBJ whole genome shotgun (WGS) entry which is preliminary data.</text>
</comment>
<dbReference type="GO" id="GO:0006508">
    <property type="term" value="P:proteolysis"/>
    <property type="evidence" value="ECO:0007669"/>
    <property type="project" value="UniProtKB-KW"/>
</dbReference>
<evidence type="ECO:0000313" key="4">
    <source>
        <dbReference type="EMBL" id="KJY71140.1"/>
    </source>
</evidence>
<accession>A0A1V0ICT5</accession>
<dbReference type="InterPro" id="IPR006473">
    <property type="entry name" value="Peptidase_C58_Yopt"/>
</dbReference>
<organism evidence="4">
    <name type="scientific">Vibrio coralliilyticus</name>
    <dbReference type="NCBI Taxonomy" id="190893"/>
    <lineage>
        <taxon>Bacteria</taxon>
        <taxon>Pseudomonadati</taxon>
        <taxon>Pseudomonadota</taxon>
        <taxon>Gammaproteobacteria</taxon>
        <taxon>Vibrionales</taxon>
        <taxon>Vibrionaceae</taxon>
        <taxon>Vibrio</taxon>
    </lineage>
</organism>
<dbReference type="SUPFAM" id="SSF54001">
    <property type="entry name" value="Cysteine proteinases"/>
    <property type="match status" value="1"/>
</dbReference>
<dbReference type="InterPro" id="IPR038765">
    <property type="entry name" value="Papain-like_cys_pep_sf"/>
</dbReference>
<evidence type="ECO:0000256" key="2">
    <source>
        <dbReference type="ARBA" id="ARBA00022801"/>
    </source>
</evidence>
<gene>
    <name evidence="4" type="ORF">TW71_14055</name>
</gene>
<keyword evidence="2" id="KW-0378">Hydrolase</keyword>
<keyword evidence="1" id="KW-0645">Protease</keyword>
<proteinExistence type="predicted"/>
<protein>
    <submittedName>
        <fullName evidence="4">Uncharacterized protein</fullName>
    </submittedName>
</protein>
<dbReference type="AlphaFoldDB" id="A0A1V0ICT5"/>
<dbReference type="RefSeq" id="WP_019277357.1">
    <property type="nucleotide sequence ID" value="NZ_CP063052.1"/>
</dbReference>
<name>A0A1V0ICT5_9VIBR</name>
<dbReference type="Gene3D" id="3.90.70.20">
    <property type="match status" value="1"/>
</dbReference>
<sequence length="204" mass="22731">MKDKIVANFSQVDVMKAKKGTSAAATNGACHNFSIEWLSFMFEKKGDAKQRMKRLSARDGAGNPVLQKTFASRWSEGGASYQVADRMMISLRGLKETALLYDYTHFNIKNIVKAVTKPQHAGFIYSFWFPGAVVGAAGAHTIAFYRSLSPKQGSLKTDNDTVYVFEPNYGEFEVPSKDFESWLKKLATFYAPFNAHMVKTVAKA</sequence>
<evidence type="ECO:0000256" key="3">
    <source>
        <dbReference type="ARBA" id="ARBA00022807"/>
    </source>
</evidence>
<dbReference type="Pfam" id="PF03543">
    <property type="entry name" value="Peptidase_C58"/>
    <property type="match status" value="1"/>
</dbReference>
<reference evidence="4" key="1">
    <citation type="journal article" date="2015" name="BMC Genomics">
        <title>Genome mining reveals unlocked bioactive potential of marine Gram-negative bacteria.</title>
        <authorList>
            <person name="Machado H."/>
            <person name="Sonnenschein E.C."/>
            <person name="Melchiorsen J."/>
            <person name="Gram L."/>
        </authorList>
    </citation>
    <scope>NUCLEOTIDE SEQUENCE</scope>
    <source>
        <strain evidence="4">S2052</strain>
    </source>
</reference>